<evidence type="ECO:0000256" key="1">
    <source>
        <dbReference type="ARBA" id="ARBA00004571"/>
    </source>
</evidence>
<dbReference type="Pfam" id="PF07715">
    <property type="entry name" value="Plug"/>
    <property type="match status" value="1"/>
</dbReference>
<gene>
    <name evidence="14" type="ORF">N475_23850</name>
</gene>
<evidence type="ECO:0000256" key="9">
    <source>
        <dbReference type="RuleBase" id="RU003357"/>
    </source>
</evidence>
<evidence type="ECO:0000256" key="5">
    <source>
        <dbReference type="ARBA" id="ARBA00023077"/>
    </source>
</evidence>
<evidence type="ECO:0000256" key="8">
    <source>
        <dbReference type="PROSITE-ProRule" id="PRU01360"/>
    </source>
</evidence>
<dbReference type="InterPro" id="IPR036942">
    <property type="entry name" value="Beta-barrel_TonB_sf"/>
</dbReference>
<proteinExistence type="inferred from homology"/>
<comment type="subcellular location">
    <subcellularLocation>
        <location evidence="1 8">Cell outer membrane</location>
        <topology evidence="1 8">Multi-pass membrane protein</topology>
    </subcellularLocation>
</comment>
<dbReference type="InterPro" id="IPR039426">
    <property type="entry name" value="TonB-dep_rcpt-like"/>
</dbReference>
<dbReference type="PANTHER" id="PTHR47234">
    <property type="match status" value="1"/>
</dbReference>
<organism evidence="14 15">
    <name type="scientific">Pseudoalteromonas luteoviolacea DSM 6061</name>
    <dbReference type="NCBI Taxonomy" id="1365250"/>
    <lineage>
        <taxon>Bacteria</taxon>
        <taxon>Pseudomonadati</taxon>
        <taxon>Pseudomonadota</taxon>
        <taxon>Gammaproteobacteria</taxon>
        <taxon>Alteromonadales</taxon>
        <taxon>Pseudoalteromonadaceae</taxon>
        <taxon>Pseudoalteromonas</taxon>
    </lineage>
</organism>
<comment type="caution">
    <text evidence="14">The sequence shown here is derived from an EMBL/GenBank/DDBJ whole genome shotgun (WGS) entry which is preliminary data.</text>
</comment>
<protein>
    <recommendedName>
        <fullName evidence="16">TonB-dependent receptor</fullName>
    </recommendedName>
</protein>
<dbReference type="Gene3D" id="2.170.130.10">
    <property type="entry name" value="TonB-dependent receptor, plug domain"/>
    <property type="match status" value="1"/>
</dbReference>
<dbReference type="InterPro" id="IPR012910">
    <property type="entry name" value="Plug_dom"/>
</dbReference>
<dbReference type="PROSITE" id="PS52016">
    <property type="entry name" value="TONB_DEPENDENT_REC_3"/>
    <property type="match status" value="1"/>
</dbReference>
<feature type="chain" id="PRO_5007880842" description="TonB-dependent receptor" evidence="11">
    <location>
        <begin position="27"/>
        <end position="1016"/>
    </location>
</feature>
<accession>A0A166UVG6</accession>
<keyword evidence="4 8" id="KW-0812">Transmembrane</keyword>
<evidence type="ECO:0000256" key="7">
    <source>
        <dbReference type="ARBA" id="ARBA00023237"/>
    </source>
</evidence>
<evidence type="ECO:0000256" key="6">
    <source>
        <dbReference type="ARBA" id="ARBA00023136"/>
    </source>
</evidence>
<dbReference type="Pfam" id="PF00593">
    <property type="entry name" value="TonB_dep_Rec_b-barrel"/>
    <property type="match status" value="1"/>
</dbReference>
<keyword evidence="6 8" id="KW-0472">Membrane</keyword>
<comment type="similarity">
    <text evidence="8 9">Belongs to the TonB-dependent receptor family.</text>
</comment>
<sequence length="1016" mass="112805">MKNMRKNLLYGAIRVAIFGAAFGVVAQQQNTSASDLKSVQVTETKKVTKAVKEDEKIEHIVVTGSRLKRDSFSVTTPLVTLNRDAITESGLGSLSEILVDGIPALNAAISNTTSQSSVSTTGLSSISLRDLGSDRTLTLIDGRRVVSNSYSGNVVSLSTIPSGMVDRVEVISGGASATYGADAVAGVVNIITETGKEGVSLKARTGESFEGGVREFSLDLDYGTYFAEDKGYALLTTSWEREFGMTFFDRKRAQVEDAHRYDDELMCNQMLTVDGFQCMKDISQSDWASKNDGIPGGVFLENSRNDTQFWYDGQTLRDDWRGNEERFGINSNQYVMLKIPNDKFSIAGKIEYDLSDDLKAYGQVQLSINNAFNNKSPENESESDDVPIFDPITGDPAGDVEPGYIPIDNPFVPQAIIDSEPYRDRIYWDRRFNEVGNISTDNTRTTIRSWAGLQGTVFDGEWDWDMSVGYGKFHQEQIRLNELNVVNVNQALQAEKLADGTIQCKDAAAREAGCVPLNLFGEGSITPEMANWIRTNPTLNTYIEQVNFLAYMTGELFELPAGHVSAVFGGEYRKDTQEIKTSRDMQVGGITWNVVPQFKGDMSVFEAFAEFDVPLLKNKPFAKSLSLETSLRLANYDIDAIGTVASYKIGFLWQPIDNYFVRANFARAQRAPTITELMSPPRGDFDSFSDICDSVTATSTDPGHDMCRLDPNIAALLAADPDFEFEDESSSKYSPNTGNPELREETADTFTFGITMTPVEGLSLAVDYIDISVIDAISEISNSRILDECYNSSTPFGNDNAFCQEITRNEDGQITKVLQRQFNLDELRYKGIDVALEYNYDLSDLGELTFKADHNHIIESSETFLGNDGLVTDDNAGYGMSKDKLSASLRWKYESWRVRWRTKYLGKFTASLSDEREYEEMLADNAERCASQELDSGCIENPEPLEFNDYGSYIRHDLSVSYNTELDGGYDLKVYGGINNLFDNLGPFYPSGRGNFYSGYGGGKGRFGYVGVELKF</sequence>
<feature type="signal peptide" evidence="11">
    <location>
        <begin position="1"/>
        <end position="26"/>
    </location>
</feature>
<dbReference type="PANTHER" id="PTHR47234:SF2">
    <property type="entry name" value="TONB-DEPENDENT RECEPTOR"/>
    <property type="match status" value="1"/>
</dbReference>
<evidence type="ECO:0008006" key="16">
    <source>
        <dbReference type="Google" id="ProtNLM"/>
    </source>
</evidence>
<feature type="domain" description="TonB-dependent receptor plug" evidence="13">
    <location>
        <begin position="74"/>
        <end position="187"/>
    </location>
</feature>
<reference evidence="14 15" key="1">
    <citation type="submission" date="2013-07" db="EMBL/GenBank/DDBJ databases">
        <title>Comparative Genomic and Metabolomic Analysis of Twelve Strains of Pseudoalteromonas luteoviolacea.</title>
        <authorList>
            <person name="Vynne N.G."/>
            <person name="Mansson M."/>
            <person name="Gram L."/>
        </authorList>
    </citation>
    <scope>NUCLEOTIDE SEQUENCE [LARGE SCALE GENOMIC DNA]</scope>
    <source>
        <strain evidence="14 15">DSM 6061</strain>
    </source>
</reference>
<keyword evidence="2 8" id="KW-0813">Transport</keyword>
<dbReference type="Proteomes" id="UP000076643">
    <property type="component" value="Unassembled WGS sequence"/>
</dbReference>
<dbReference type="EMBL" id="AUYB01000144">
    <property type="protein sequence ID" value="KZN30856.1"/>
    <property type="molecule type" value="Genomic_DNA"/>
</dbReference>
<evidence type="ECO:0000259" key="13">
    <source>
        <dbReference type="Pfam" id="PF07715"/>
    </source>
</evidence>
<dbReference type="Gene3D" id="2.40.170.20">
    <property type="entry name" value="TonB-dependent receptor, beta-barrel domain"/>
    <property type="match status" value="1"/>
</dbReference>
<keyword evidence="7 8" id="KW-0998">Cell outer membrane</keyword>
<feature type="region of interest" description="Disordered" evidence="10">
    <location>
        <begin position="372"/>
        <end position="395"/>
    </location>
</feature>
<dbReference type="SUPFAM" id="SSF56935">
    <property type="entry name" value="Porins"/>
    <property type="match status" value="1"/>
</dbReference>
<keyword evidence="15" id="KW-1185">Reference proteome</keyword>
<keyword evidence="3 8" id="KW-1134">Transmembrane beta strand</keyword>
<feature type="domain" description="TonB-dependent receptor-like beta-barrel" evidence="12">
    <location>
        <begin position="411"/>
        <end position="981"/>
    </location>
</feature>
<evidence type="ECO:0000313" key="15">
    <source>
        <dbReference type="Proteomes" id="UP000076643"/>
    </source>
</evidence>
<dbReference type="InterPro" id="IPR037066">
    <property type="entry name" value="Plug_dom_sf"/>
</dbReference>
<evidence type="ECO:0000313" key="14">
    <source>
        <dbReference type="EMBL" id="KZN30856.1"/>
    </source>
</evidence>
<evidence type="ECO:0000256" key="10">
    <source>
        <dbReference type="SAM" id="MobiDB-lite"/>
    </source>
</evidence>
<evidence type="ECO:0000259" key="12">
    <source>
        <dbReference type="Pfam" id="PF00593"/>
    </source>
</evidence>
<evidence type="ECO:0000256" key="11">
    <source>
        <dbReference type="SAM" id="SignalP"/>
    </source>
</evidence>
<evidence type="ECO:0000256" key="4">
    <source>
        <dbReference type="ARBA" id="ARBA00022692"/>
    </source>
</evidence>
<dbReference type="PATRIC" id="fig|1365250.3.peg.4727"/>
<evidence type="ECO:0000256" key="2">
    <source>
        <dbReference type="ARBA" id="ARBA00022448"/>
    </source>
</evidence>
<keyword evidence="11" id="KW-0732">Signal</keyword>
<dbReference type="AlphaFoldDB" id="A0A166UVG6"/>
<name>A0A166UVG6_9GAMM</name>
<dbReference type="InterPro" id="IPR000531">
    <property type="entry name" value="Beta-barrel_TonB"/>
</dbReference>
<keyword evidence="5 9" id="KW-0798">TonB box</keyword>
<evidence type="ECO:0000256" key="3">
    <source>
        <dbReference type="ARBA" id="ARBA00022452"/>
    </source>
</evidence>
<dbReference type="GO" id="GO:0009279">
    <property type="term" value="C:cell outer membrane"/>
    <property type="evidence" value="ECO:0007669"/>
    <property type="project" value="UniProtKB-SubCell"/>
</dbReference>